<name>A0A895YPZ4_9ACTN</name>
<accession>A0A895YPZ4</accession>
<evidence type="ECO:0000313" key="2">
    <source>
        <dbReference type="EMBL" id="QSB16806.1"/>
    </source>
</evidence>
<reference evidence="2" key="1">
    <citation type="submission" date="2021-02" db="EMBL/GenBank/DDBJ databases">
        <title>Natrosporangium hydrolyticum gen. nov., sp. nov, a haloalkaliphilic actinobacterium from a soda solonchak soil.</title>
        <authorList>
            <person name="Sorokin D.Y."/>
            <person name="Khijniak T.V."/>
            <person name="Zakharycheva A.P."/>
            <person name="Boueva O.V."/>
            <person name="Ariskina E.V."/>
            <person name="Hahnke R.L."/>
            <person name="Bunk B."/>
            <person name="Sproer C."/>
            <person name="Schumann P."/>
            <person name="Evtushenko L.I."/>
            <person name="Kublanov I.V."/>
        </authorList>
    </citation>
    <scope>NUCLEOTIDE SEQUENCE</scope>
    <source>
        <strain evidence="2">DSM 106523</strain>
    </source>
</reference>
<evidence type="ECO:0000313" key="3">
    <source>
        <dbReference type="Proteomes" id="UP000662857"/>
    </source>
</evidence>
<protein>
    <submittedName>
        <fullName evidence="2">Uncharacterized protein</fullName>
    </submittedName>
</protein>
<keyword evidence="3" id="KW-1185">Reference proteome</keyword>
<proteinExistence type="predicted"/>
<sequence>MPDDWLAYTRQMLATGDLAYLPDTIAGSVLELGVSLTPAEVAFLPQVLSAIGHGDDQPPGLASVRVSEETPPTGHRFYPTPPHVLAAAGDRIPTSLDLTGGESKQLWDLPPELARLTDLADDLTDMADNGIAVVLSRRAGVIGIWRAWRFEPTGPPSGGRRVYLVEVEPGVPAWKIANDGQRELADDGEEHPQVEVYWSGEELTAYHRAARAGSALLWARHPGRVRVAPTPSEFAAEHPRLTDPQERDLLVSRLHAGAVVGGTLGRGTDVVEPARGTVVPLTRRTDGHWVWSESTAYYLAEHGLAPQPALANHLRLGPPASFVDGVGLFRAEDTLRSEGR</sequence>
<dbReference type="RefSeq" id="WP_239679042.1">
    <property type="nucleotide sequence ID" value="NZ_CP070499.1"/>
</dbReference>
<evidence type="ECO:0000256" key="1">
    <source>
        <dbReference type="SAM" id="MobiDB-lite"/>
    </source>
</evidence>
<gene>
    <name evidence="2" type="ORF">JQS43_11270</name>
</gene>
<dbReference type="AlphaFoldDB" id="A0A895YPZ4"/>
<organism evidence="2 3">
    <name type="scientific">Natronosporangium hydrolyticum</name>
    <dbReference type="NCBI Taxonomy" id="2811111"/>
    <lineage>
        <taxon>Bacteria</taxon>
        <taxon>Bacillati</taxon>
        <taxon>Actinomycetota</taxon>
        <taxon>Actinomycetes</taxon>
        <taxon>Micromonosporales</taxon>
        <taxon>Micromonosporaceae</taxon>
        <taxon>Natronosporangium</taxon>
    </lineage>
</organism>
<dbReference type="Proteomes" id="UP000662857">
    <property type="component" value="Chromosome"/>
</dbReference>
<dbReference type="KEGG" id="nhy:JQS43_11270"/>
<feature type="region of interest" description="Disordered" evidence="1">
    <location>
        <begin position="56"/>
        <end position="78"/>
    </location>
</feature>
<dbReference type="EMBL" id="CP070499">
    <property type="protein sequence ID" value="QSB16806.1"/>
    <property type="molecule type" value="Genomic_DNA"/>
</dbReference>